<dbReference type="Gene3D" id="2.40.10.10">
    <property type="entry name" value="Trypsin-like serine proteases"/>
    <property type="match status" value="1"/>
</dbReference>
<organism evidence="1 2">
    <name type="scientific">Symbiochloris irregularis</name>
    <dbReference type="NCBI Taxonomy" id="706552"/>
    <lineage>
        <taxon>Eukaryota</taxon>
        <taxon>Viridiplantae</taxon>
        <taxon>Chlorophyta</taxon>
        <taxon>core chlorophytes</taxon>
        <taxon>Trebouxiophyceae</taxon>
        <taxon>Trebouxiales</taxon>
        <taxon>Trebouxiaceae</taxon>
        <taxon>Symbiochloris</taxon>
    </lineage>
</organism>
<dbReference type="PANTHER" id="PTHR21004:SF0">
    <property type="entry name" value="PEROXISOMAL LEADER PEPTIDE-PROCESSING PROTEASE"/>
    <property type="match status" value="1"/>
</dbReference>
<dbReference type="EMBL" id="JALJOQ010000005">
    <property type="protein sequence ID" value="KAK9813366.1"/>
    <property type="molecule type" value="Genomic_DNA"/>
</dbReference>
<name>A0AAW1PV04_9CHLO</name>
<dbReference type="GO" id="GO:0005777">
    <property type="term" value="C:peroxisome"/>
    <property type="evidence" value="ECO:0007669"/>
    <property type="project" value="InterPro"/>
</dbReference>
<reference evidence="1 2" key="1">
    <citation type="journal article" date="2024" name="Nat. Commun.">
        <title>Phylogenomics reveals the evolutionary origins of lichenization in chlorophyte algae.</title>
        <authorList>
            <person name="Puginier C."/>
            <person name="Libourel C."/>
            <person name="Otte J."/>
            <person name="Skaloud P."/>
            <person name="Haon M."/>
            <person name="Grisel S."/>
            <person name="Petersen M."/>
            <person name="Berrin J.G."/>
            <person name="Delaux P.M."/>
            <person name="Dal Grande F."/>
            <person name="Keller J."/>
        </authorList>
    </citation>
    <scope>NUCLEOTIDE SEQUENCE [LARGE SCALE GENOMIC DNA]</scope>
    <source>
        <strain evidence="1 2">SAG 2036</strain>
    </source>
</reference>
<dbReference type="Proteomes" id="UP001465755">
    <property type="component" value="Unassembled WGS sequence"/>
</dbReference>
<evidence type="ECO:0000313" key="1">
    <source>
        <dbReference type="EMBL" id="KAK9813366.1"/>
    </source>
</evidence>
<evidence type="ECO:0000313" key="2">
    <source>
        <dbReference type="Proteomes" id="UP001465755"/>
    </source>
</evidence>
<dbReference type="InterPro" id="IPR039245">
    <property type="entry name" value="TYSND1/DEG15"/>
</dbReference>
<dbReference type="GO" id="GO:0004252">
    <property type="term" value="F:serine-type endopeptidase activity"/>
    <property type="evidence" value="ECO:0007669"/>
    <property type="project" value="InterPro"/>
</dbReference>
<dbReference type="InterPro" id="IPR043504">
    <property type="entry name" value="Peptidase_S1_PA_chymotrypsin"/>
</dbReference>
<dbReference type="GO" id="GO:0016485">
    <property type="term" value="P:protein processing"/>
    <property type="evidence" value="ECO:0007669"/>
    <property type="project" value="InterPro"/>
</dbReference>
<accession>A0AAW1PV04</accession>
<sequence length="125" mass="13618">MDFRGSSGGALIDANGQLVALITSNTRHAGLGSFPGLNFSIACTQLRPIWQAITEHGHQPEILKSRLQALDVRTDSLEKVWQLGAFVAPGQRLQKSPHVVQPSLEGLQRLMEKVAQDRPGPTSRL</sequence>
<gene>
    <name evidence="1" type="ORF">WJX73_002601</name>
</gene>
<dbReference type="InterPro" id="IPR009003">
    <property type="entry name" value="Peptidase_S1_PA"/>
</dbReference>
<dbReference type="SUPFAM" id="SSF50494">
    <property type="entry name" value="Trypsin-like serine proteases"/>
    <property type="match status" value="1"/>
</dbReference>
<dbReference type="PANTHER" id="PTHR21004">
    <property type="entry name" value="SERINE PROTEASE-RELATED"/>
    <property type="match status" value="1"/>
</dbReference>
<evidence type="ECO:0008006" key="3">
    <source>
        <dbReference type="Google" id="ProtNLM"/>
    </source>
</evidence>
<keyword evidence="2" id="KW-1185">Reference proteome</keyword>
<protein>
    <recommendedName>
        <fullName evidence="3">Serine protease</fullName>
    </recommendedName>
</protein>
<dbReference type="AlphaFoldDB" id="A0AAW1PV04"/>
<proteinExistence type="predicted"/>
<comment type="caution">
    <text evidence="1">The sequence shown here is derived from an EMBL/GenBank/DDBJ whole genome shotgun (WGS) entry which is preliminary data.</text>
</comment>